<comment type="catalytic activity">
    <reaction evidence="6">
        <text>DNA(n) + a 2'-deoxyribonucleoside 5'-triphosphate = DNA(n+1) + diphosphate</text>
        <dbReference type="Rhea" id="RHEA:22508"/>
        <dbReference type="Rhea" id="RHEA-COMP:17339"/>
        <dbReference type="Rhea" id="RHEA-COMP:17340"/>
        <dbReference type="ChEBI" id="CHEBI:33019"/>
        <dbReference type="ChEBI" id="CHEBI:61560"/>
        <dbReference type="ChEBI" id="CHEBI:173112"/>
        <dbReference type="EC" id="2.7.7.7"/>
    </reaction>
</comment>
<comment type="subunit">
    <text evidence="5">DNA polymerase III contains a core (composed of alpha, epsilon and theta chains) that associates with a tau subunit. This core dimerizes to form the POLIII' complex. PolIII' associates with the gamma complex (composed of gamma, delta, delta', psi and chi chains) and with the beta chain to form the complete DNA polymerase III complex.</text>
</comment>
<dbReference type="InterPro" id="IPR013520">
    <property type="entry name" value="Ribonucl_H"/>
</dbReference>
<evidence type="ECO:0000313" key="8">
    <source>
        <dbReference type="EMBL" id="EEF81347.1"/>
    </source>
</evidence>
<feature type="domain" description="GIY-YIG" evidence="7">
    <location>
        <begin position="205"/>
        <end position="283"/>
    </location>
</feature>
<dbReference type="InterPro" id="IPR012337">
    <property type="entry name" value="RNaseH-like_sf"/>
</dbReference>
<evidence type="ECO:0000256" key="2">
    <source>
        <dbReference type="ARBA" id="ARBA00022722"/>
    </source>
</evidence>
<dbReference type="InterPro" id="IPR006054">
    <property type="entry name" value="DnaQ"/>
</dbReference>
<evidence type="ECO:0000256" key="6">
    <source>
        <dbReference type="ARBA" id="ARBA00049244"/>
    </source>
</evidence>
<dbReference type="AlphaFoldDB" id="C0N1K0"/>
<dbReference type="EMBL" id="GG657882">
    <property type="protein sequence ID" value="EEF81347.1"/>
    <property type="molecule type" value="Genomic_DNA"/>
</dbReference>
<proteinExistence type="predicted"/>
<keyword evidence="3 8" id="KW-0269">Exonuclease</keyword>
<evidence type="ECO:0000256" key="4">
    <source>
        <dbReference type="ARBA" id="ARBA00025483"/>
    </source>
</evidence>
<comment type="function">
    <text evidence="4">DNA polymerase III is a complex, multichain enzyme responsible for most of the replicative synthesis in bacteria. The epsilon subunit contain the editing function and is a proofreading 3'-5' exonuclease.</text>
</comment>
<dbReference type="EC" id="2.7.7.7" evidence="1"/>
<dbReference type="RefSeq" id="WP_008289797.1">
    <property type="nucleotide sequence ID" value="NZ_GG657882.1"/>
</dbReference>
<evidence type="ECO:0000256" key="5">
    <source>
        <dbReference type="ARBA" id="ARBA00026073"/>
    </source>
</evidence>
<dbReference type="InterPro" id="IPR000305">
    <property type="entry name" value="GIY-YIG_endonuc"/>
</dbReference>
<dbReference type="Gene3D" id="3.30.420.10">
    <property type="entry name" value="Ribonuclease H-like superfamily/Ribonuclease H"/>
    <property type="match status" value="1"/>
</dbReference>
<dbReference type="HOGENOM" id="CLU_030720_0_0_6"/>
<dbReference type="CDD" id="cd06127">
    <property type="entry name" value="DEDDh"/>
    <property type="match status" value="1"/>
</dbReference>
<dbReference type="GO" id="GO:0005829">
    <property type="term" value="C:cytosol"/>
    <property type="evidence" value="ECO:0007669"/>
    <property type="project" value="TreeGrafter"/>
</dbReference>
<dbReference type="NCBIfam" id="TIGR00573">
    <property type="entry name" value="dnaq"/>
    <property type="match status" value="1"/>
</dbReference>
<reference evidence="8 9" key="1">
    <citation type="journal article" date="2011" name="J. Bacteriol.">
        <title>Draft genome sequence of the chemolithoheterotrophic, halophilic methylotroph Methylophaga thiooxydans DMS010.</title>
        <authorList>
            <person name="Boden R."/>
            <person name="Ferriera S."/>
            <person name="Johnson J."/>
            <person name="Kelly D.P."/>
            <person name="Murrell J.C."/>
            <person name="Schafer H."/>
        </authorList>
    </citation>
    <scope>NUCLEOTIDE SEQUENCE [LARGE SCALE GENOMIC DNA]</scope>
    <source>
        <strain evidence="8 9">DMS010</strain>
    </source>
</reference>
<dbReference type="CDD" id="cd10434">
    <property type="entry name" value="GIY-YIG_UvrC_Cho"/>
    <property type="match status" value="1"/>
</dbReference>
<keyword evidence="3 8" id="KW-0378">Hydrolase</keyword>
<dbReference type="SUPFAM" id="SSF53098">
    <property type="entry name" value="Ribonuclease H-like"/>
    <property type="match status" value="1"/>
</dbReference>
<accession>C0N1K0</accession>
<dbReference type="InterPro" id="IPR047296">
    <property type="entry name" value="GIY-YIG_UvrC_Cho"/>
</dbReference>
<dbReference type="Pfam" id="PF01541">
    <property type="entry name" value="GIY-YIG"/>
    <property type="match status" value="1"/>
</dbReference>
<dbReference type="Gene3D" id="3.40.1440.10">
    <property type="entry name" value="GIY-YIG endonuclease"/>
    <property type="match status" value="1"/>
</dbReference>
<dbReference type="SUPFAM" id="SSF82771">
    <property type="entry name" value="GIY-YIG endonuclease"/>
    <property type="match status" value="1"/>
</dbReference>
<organism evidence="8 9">
    <name type="scientific">Methylophaga thiooxydans DMS010</name>
    <dbReference type="NCBI Taxonomy" id="637616"/>
    <lineage>
        <taxon>Bacteria</taxon>
        <taxon>Pseudomonadati</taxon>
        <taxon>Pseudomonadota</taxon>
        <taxon>Gammaproteobacteria</taxon>
        <taxon>Thiotrichales</taxon>
        <taxon>Piscirickettsiaceae</taxon>
        <taxon>Methylophaga</taxon>
    </lineage>
</organism>
<sequence length="488" mass="55983">MTDLSAFPPSMVILDCETTGGRASRDRLTEIALIEVEDGHVVKRWQTLLNPLRPIPPWITRLTGITDATVADAPTFDEIADELFACLDGKVIVAHNARFDYSFLRQSFQRCGYTLGNKTLCSVKLSRQLFPEHRSHGLDRIIERLGLTIDNRHRAMADTEVLLAFFEHISAQFPATTIRSACKQQLKRPSIPSHVSQSDIDLLPEAAGIYRFYDANGGLLYIGKSVNIRERVLSHFGQDHQHGKELDISQQLHHITFQQTPSDFGAQLLENTEIKHYSPRFNRRQTKTKKLYQLTLTTDKQGYHHLKTEVADMTEINTITQRYGLFRSRKQAEKKMLELIDTHRLCQKLCGIEKSQRGACFGYQLKKCRGACCGDESAETYNLRLQLALAQLKNQQWPWSGPIVVEEHPVHDDWDDVIFHLIDQWCYLGQVIDNEECLATLSRRQHTPVSFDLDAYKILLRFLLTPSPQKHHHLRIKPISIEQLEHAS</sequence>
<dbReference type="GO" id="GO:0045004">
    <property type="term" value="P:DNA replication proofreading"/>
    <property type="evidence" value="ECO:0007669"/>
    <property type="project" value="TreeGrafter"/>
</dbReference>
<evidence type="ECO:0000259" key="7">
    <source>
        <dbReference type="PROSITE" id="PS50164"/>
    </source>
</evidence>
<dbReference type="FunFam" id="3.30.420.10:FF:000045">
    <property type="entry name" value="3'-5' exonuclease DinG"/>
    <property type="match status" value="1"/>
</dbReference>
<keyword evidence="9" id="KW-1185">Reference proteome</keyword>
<dbReference type="PANTHER" id="PTHR30231">
    <property type="entry name" value="DNA POLYMERASE III SUBUNIT EPSILON"/>
    <property type="match status" value="1"/>
</dbReference>
<dbReference type="GO" id="GO:0003887">
    <property type="term" value="F:DNA-directed DNA polymerase activity"/>
    <property type="evidence" value="ECO:0007669"/>
    <property type="project" value="UniProtKB-EC"/>
</dbReference>
<dbReference type="PANTHER" id="PTHR30231:SF37">
    <property type="entry name" value="EXODEOXYRIBONUCLEASE 10"/>
    <property type="match status" value="1"/>
</dbReference>
<protein>
    <recommendedName>
        <fullName evidence="1">DNA-directed DNA polymerase</fullName>
        <ecNumber evidence="1">2.7.7.7</ecNumber>
    </recommendedName>
</protein>
<dbReference type="InterPro" id="IPR035901">
    <property type="entry name" value="GIY-YIG_endonuc_sf"/>
</dbReference>
<dbReference type="Pfam" id="PF00929">
    <property type="entry name" value="RNase_T"/>
    <property type="match status" value="1"/>
</dbReference>
<dbReference type="PROSITE" id="PS50164">
    <property type="entry name" value="GIY_YIG"/>
    <property type="match status" value="1"/>
</dbReference>
<evidence type="ECO:0000313" key="9">
    <source>
        <dbReference type="Proteomes" id="UP000004679"/>
    </source>
</evidence>
<dbReference type="Proteomes" id="UP000004679">
    <property type="component" value="Unassembled WGS sequence"/>
</dbReference>
<gene>
    <name evidence="8" type="ORF">MDMS009_16</name>
</gene>
<dbReference type="SMART" id="SM00479">
    <property type="entry name" value="EXOIII"/>
    <property type="match status" value="1"/>
</dbReference>
<dbReference type="InterPro" id="IPR036397">
    <property type="entry name" value="RNaseH_sf"/>
</dbReference>
<name>C0N1K0_9GAMM</name>
<evidence type="ECO:0000256" key="3">
    <source>
        <dbReference type="ARBA" id="ARBA00022839"/>
    </source>
</evidence>
<dbReference type="GO" id="GO:0003677">
    <property type="term" value="F:DNA binding"/>
    <property type="evidence" value="ECO:0007669"/>
    <property type="project" value="InterPro"/>
</dbReference>
<keyword evidence="2" id="KW-0540">Nuclease</keyword>
<dbReference type="SMART" id="SM00465">
    <property type="entry name" value="GIYc"/>
    <property type="match status" value="1"/>
</dbReference>
<dbReference type="GO" id="GO:0006289">
    <property type="term" value="P:nucleotide-excision repair"/>
    <property type="evidence" value="ECO:0007669"/>
    <property type="project" value="InterPro"/>
</dbReference>
<dbReference type="GO" id="GO:0008408">
    <property type="term" value="F:3'-5' exonuclease activity"/>
    <property type="evidence" value="ECO:0007669"/>
    <property type="project" value="TreeGrafter"/>
</dbReference>
<evidence type="ECO:0000256" key="1">
    <source>
        <dbReference type="ARBA" id="ARBA00012417"/>
    </source>
</evidence>